<dbReference type="GO" id="GO:0005975">
    <property type="term" value="P:carbohydrate metabolic process"/>
    <property type="evidence" value="ECO:0007669"/>
    <property type="project" value="InterPro"/>
</dbReference>
<dbReference type="InParanoid" id="A0A7N2MM49"/>
<dbReference type="AlphaFoldDB" id="A0A7N2MM49"/>
<dbReference type="InterPro" id="IPR044791">
    <property type="entry name" value="Beta-glucanase/XTH"/>
</dbReference>
<keyword evidence="1" id="KW-0378">Hydrolase</keyword>
<dbReference type="GO" id="GO:0004553">
    <property type="term" value="F:hydrolase activity, hydrolyzing O-glycosyl compounds"/>
    <property type="evidence" value="ECO:0007669"/>
    <property type="project" value="InterPro"/>
</dbReference>
<dbReference type="InterPro" id="IPR013320">
    <property type="entry name" value="ConA-like_dom_sf"/>
</dbReference>
<organism evidence="4 5">
    <name type="scientific">Quercus lobata</name>
    <name type="common">Valley oak</name>
    <dbReference type="NCBI Taxonomy" id="97700"/>
    <lineage>
        <taxon>Eukaryota</taxon>
        <taxon>Viridiplantae</taxon>
        <taxon>Streptophyta</taxon>
        <taxon>Embryophyta</taxon>
        <taxon>Tracheophyta</taxon>
        <taxon>Spermatophyta</taxon>
        <taxon>Magnoliopsida</taxon>
        <taxon>eudicotyledons</taxon>
        <taxon>Gunneridae</taxon>
        <taxon>Pentapetalae</taxon>
        <taxon>rosids</taxon>
        <taxon>fabids</taxon>
        <taxon>Fagales</taxon>
        <taxon>Fagaceae</taxon>
        <taxon>Quercus</taxon>
    </lineage>
</organism>
<name>A0A7N2MM49_QUELO</name>
<evidence type="ECO:0000256" key="2">
    <source>
        <dbReference type="ARBA" id="ARBA00023295"/>
    </source>
</evidence>
<dbReference type="SUPFAM" id="SSF49899">
    <property type="entry name" value="Concanavalin A-like lectins/glucanases"/>
    <property type="match status" value="1"/>
</dbReference>
<accession>A0A7N2MM49</accession>
<dbReference type="InterPro" id="IPR000757">
    <property type="entry name" value="Beta-glucanase-like"/>
</dbReference>
<protein>
    <recommendedName>
        <fullName evidence="3">GH16 domain-containing protein</fullName>
    </recommendedName>
</protein>
<dbReference type="Pfam" id="PF00722">
    <property type="entry name" value="Glyco_hydro_16"/>
    <property type="match status" value="1"/>
</dbReference>
<dbReference type="OMA" id="KNIGVNY"/>
<evidence type="ECO:0000313" key="4">
    <source>
        <dbReference type="EnsemblPlants" id="QL09p053470:mrna"/>
    </source>
</evidence>
<reference evidence="4 5" key="1">
    <citation type="journal article" date="2016" name="G3 (Bethesda)">
        <title>First Draft Assembly and Annotation of the Genome of a California Endemic Oak Quercus lobata Nee (Fagaceae).</title>
        <authorList>
            <person name="Sork V.L."/>
            <person name="Fitz-Gibbon S.T."/>
            <person name="Puiu D."/>
            <person name="Crepeau M."/>
            <person name="Gugger P.F."/>
            <person name="Sherman R."/>
            <person name="Stevens K."/>
            <person name="Langley C.H."/>
            <person name="Pellegrini M."/>
            <person name="Salzberg S.L."/>
        </authorList>
    </citation>
    <scope>NUCLEOTIDE SEQUENCE [LARGE SCALE GENOMIC DNA]</scope>
    <source>
        <strain evidence="4 5">cv. SW786</strain>
    </source>
</reference>
<evidence type="ECO:0000256" key="1">
    <source>
        <dbReference type="ARBA" id="ARBA00022801"/>
    </source>
</evidence>
<dbReference type="Gene3D" id="2.60.120.200">
    <property type="match status" value="1"/>
</dbReference>
<sequence>MEEADSRFYVDNVPIRVFKNNKNIGVNYPSQPMHIEASLWDGDSWATDGGQTKINWTHAPFNAHYQGFGIAGCPVQNSLDIQQCYSSKY</sequence>
<dbReference type="EMBL" id="LRBV02000009">
    <property type="status" value="NOT_ANNOTATED_CDS"/>
    <property type="molecule type" value="Genomic_DNA"/>
</dbReference>
<proteinExistence type="predicted"/>
<dbReference type="PROSITE" id="PS51762">
    <property type="entry name" value="GH16_2"/>
    <property type="match status" value="1"/>
</dbReference>
<evidence type="ECO:0000313" key="5">
    <source>
        <dbReference type="Proteomes" id="UP000594261"/>
    </source>
</evidence>
<keyword evidence="5" id="KW-1185">Reference proteome</keyword>
<feature type="domain" description="GH16" evidence="3">
    <location>
        <begin position="1"/>
        <end position="65"/>
    </location>
</feature>
<evidence type="ECO:0000259" key="3">
    <source>
        <dbReference type="PROSITE" id="PS51762"/>
    </source>
</evidence>
<dbReference type="PANTHER" id="PTHR31062">
    <property type="entry name" value="XYLOGLUCAN ENDOTRANSGLUCOSYLASE/HYDROLASE PROTEIN 8-RELATED"/>
    <property type="match status" value="1"/>
</dbReference>
<dbReference type="Proteomes" id="UP000594261">
    <property type="component" value="Chromosome 9"/>
</dbReference>
<dbReference type="EnsemblPlants" id="QL09p053470:mrna">
    <property type="protein sequence ID" value="QL09p053470:mrna"/>
    <property type="gene ID" value="QL09p053470"/>
</dbReference>
<keyword evidence="2" id="KW-0326">Glycosidase</keyword>
<reference evidence="4" key="2">
    <citation type="submission" date="2021-01" db="UniProtKB">
        <authorList>
            <consortium name="EnsemblPlants"/>
        </authorList>
    </citation>
    <scope>IDENTIFICATION</scope>
</reference>
<dbReference type="Gramene" id="QL09p053470:mrna">
    <property type="protein sequence ID" value="QL09p053470:mrna"/>
    <property type="gene ID" value="QL09p053470"/>
</dbReference>